<evidence type="ECO:0000313" key="24">
    <source>
        <dbReference type="Proteomes" id="UP000033607"/>
    </source>
</evidence>
<dbReference type="SUPFAM" id="SSF51735">
    <property type="entry name" value="NAD(P)-binding Rossmann-fold domains"/>
    <property type="match status" value="2"/>
</dbReference>
<dbReference type="Gene3D" id="3.40.366.10">
    <property type="entry name" value="Malonyl-Coenzyme A Acyl Carrier Protein, domain 2"/>
    <property type="match status" value="1"/>
</dbReference>
<evidence type="ECO:0000256" key="19">
    <source>
        <dbReference type="ARBA" id="ARBA00078169"/>
    </source>
</evidence>
<evidence type="ECO:0000256" key="13">
    <source>
        <dbReference type="ARBA" id="ARBA00052119"/>
    </source>
</evidence>
<evidence type="ECO:0000256" key="18">
    <source>
        <dbReference type="ARBA" id="ARBA00075053"/>
    </source>
</evidence>
<dbReference type="Gene3D" id="1.10.1200.10">
    <property type="entry name" value="ACP-like"/>
    <property type="match status" value="1"/>
</dbReference>
<dbReference type="PROSITE" id="PS00012">
    <property type="entry name" value="PHOSPHOPANTETHEINE"/>
    <property type="match status" value="1"/>
</dbReference>
<dbReference type="InterPro" id="IPR014030">
    <property type="entry name" value="Ketoacyl_synth_N"/>
</dbReference>
<comment type="catalytic activity">
    <reaction evidence="11">
        <text>17-(4-hydroxyphenyl)heptadecanoyl-[(phenol)carboxyphthiodiolenone synthase] + 2 (S)-methylmalonyl-CoA + 3 malonyl-CoA + 5 NADPH + 10 H(+) = C35-(phenol)carboxyphthiodiolenone-[(phenol)carboxyphthiodiolenone synthase] + 5 CO2 + 5 NADP(+) + 5 CoA + 2 H2O</text>
        <dbReference type="Rhea" id="RHEA:57756"/>
        <dbReference type="Rhea" id="RHEA-COMP:14272"/>
        <dbReference type="Rhea" id="RHEA-COMP:14989"/>
        <dbReference type="ChEBI" id="CHEBI:15377"/>
        <dbReference type="ChEBI" id="CHEBI:15378"/>
        <dbReference type="ChEBI" id="CHEBI:16526"/>
        <dbReference type="ChEBI" id="CHEBI:57287"/>
        <dbReference type="ChEBI" id="CHEBI:57327"/>
        <dbReference type="ChEBI" id="CHEBI:57384"/>
        <dbReference type="ChEBI" id="CHEBI:57783"/>
        <dbReference type="ChEBI" id="CHEBI:58349"/>
        <dbReference type="ChEBI" id="CHEBI:133300"/>
        <dbReference type="ChEBI" id="CHEBI:142259"/>
        <dbReference type="EC" id="2.3.1.292"/>
    </reaction>
</comment>
<comment type="catalytic activity">
    <reaction evidence="13">
        <text>docosanoyl-[(phenol)carboxyphthiodiolenone synthase] + 2 (S)-methylmalonyl-CoA + 3 malonyl-CoA + 5 NADPH + 10 H(+) = C34-carboxyphthiodiolenone-[(phenol)carboxyphthiodiolenone synthase] + 5 CO2 + 5 NADP(+) + 5 CoA + 2 H2O</text>
        <dbReference type="Rhea" id="RHEA:57752"/>
        <dbReference type="Rhea" id="RHEA-COMP:14987"/>
        <dbReference type="Rhea" id="RHEA-COMP:14988"/>
        <dbReference type="ChEBI" id="CHEBI:15377"/>
        <dbReference type="ChEBI" id="CHEBI:15378"/>
        <dbReference type="ChEBI" id="CHEBI:16526"/>
        <dbReference type="ChEBI" id="CHEBI:57287"/>
        <dbReference type="ChEBI" id="CHEBI:57327"/>
        <dbReference type="ChEBI" id="CHEBI:57384"/>
        <dbReference type="ChEBI" id="CHEBI:57783"/>
        <dbReference type="ChEBI" id="CHEBI:58349"/>
        <dbReference type="ChEBI" id="CHEBI:142237"/>
        <dbReference type="ChEBI" id="CHEBI:142238"/>
        <dbReference type="EC" id="2.3.1.292"/>
    </reaction>
</comment>
<accession>A0A0F5YFU1</accession>
<dbReference type="InterPro" id="IPR020841">
    <property type="entry name" value="PKS_Beta-ketoAc_synthase_dom"/>
</dbReference>
<organism evidence="23 24">
    <name type="scientific">Limnoraphis robusta CS-951</name>
    <dbReference type="NCBI Taxonomy" id="1637645"/>
    <lineage>
        <taxon>Bacteria</taxon>
        <taxon>Bacillati</taxon>
        <taxon>Cyanobacteriota</taxon>
        <taxon>Cyanophyceae</taxon>
        <taxon>Oscillatoriophycideae</taxon>
        <taxon>Oscillatoriales</taxon>
        <taxon>Sirenicapillariaceae</taxon>
        <taxon>Limnoraphis</taxon>
    </lineage>
</organism>
<sequence length="1577" mass="176439">MNNLSSSERILAALTEARTKLEAVEQEKNERVAIIGMAGRFPGAQTVEQFWENIKNGVNSIQFLSDEELVSSGVSLDEINAQNYVKAYASFDQIEYFDAAFFGYSPREAELIDPQHRIFLECAWEALENAGYDPERYSGKIGVYGGSALNNYIINLYNNTALRKSVDSVQFVISNVMGLMPTRVSYKFNLKGPSCGIQTGCSTSLVSVHIACQSLLKQECDIALAGGVTVNSARKSGYLYKEDGIASPDGYCRAFDANAKGTVFGNGVGIVVLKRLSKALEDGDQIYAVIRGSAINNDGSQKVGLTAPSVTGQAEVIATAIAKADVEPETINYIETHGTGTALGDPIEISALTKVFNKSNKKSCAIGSVKSNIGHLDAAAGIAGLIKATLALKNQQIPPSLNFENPNPQINFADSAFYVNTQLSNWQKNGSPRRAGVSSFGMGGTNAHIILEEAPQVEIYSNSRPWKLLLLSAKTPSALETATTQLATHLKQHSNLNLADVAYTLQTGRKHHEYRRILVCKELKDAIETLENSENKSQKLLTKFYQHSPQTLVFMFSGQGSQYINMALEIYETEPIFRQIIDECSELIKPHLQQDLREIIYPKQHPENNLINETAYAQPALFIIEYALAKLWISWGVKPQAMIGHSIGEYVAATFAGVFSLEDALALVATRGKLMQTCPSGAMLSVSSTPETIQSILPKELVIATINSPDLCVVSGSNTAIETFEQVLIKQNITYRRLHTSHAFHSPLMEPILDEFKQIVTKINLNPPEIPVISNVTGTWLTATEATQAEYWVQHLRKTVQFSEGIKQVLQKPNPLLLEVGPGRTLTIFAKQHQPDINALTTLRHPQDKQSDHAHILETLGQLWLSGIEVNWSALYPNERHPNERRQRVPLPTYPFERQYYWIEPQAETNNSQEKPQQPQKKPNLAEWFYVPSWKRSTLPKLSSNTERKCWLIFVDEIGLGEKIVQRLIAENQVVAEVRIGEKFIQLTETLFEINPEKFDDYQYLIKILKQNNFVPNEILHFWGTESAEHFNSTLEIDFESYQNKSFYSLLALVQAITQQNIDTLVKLTTVTNNIHDVLGTEAFNPAQVTQLGLCKVISQEYPHITCKNIDVALPENSDLFTKGIDQLIAELQQNYTEPVVAYRDRYRWIQTFESVLLPEHSAKETRFIKNGVYLIVGDLVEGLGLVYAQYLTQELEAKLILIGRSTLPEKHQWEQWLVSHGQQDNISKCIRKLQALETSGAEFLFFSADLADETKMQSIVTQAYEKFGQINGVIHAGTMGDRSSCPLQDLDLEKCHNQFQMKVIGLITLAKIFEGQKLDFYLLQSSLSSIVGGVGFGAYTAANLFMDAFANQQNKTSSTPWISVNWDACQWDEESTSQKTGSALIDLAIKPDEVWQISKRILSENIISQLAVSPRDLHARIEQSIQQKTYENSEILQLAKADQLNSNHARPHLQTDYSAPRNEIEQIIANAMQDLLGIEKVGIYDNFFELGGHSLLAIQIISRLREKFQIDIPMREFLFESPSVAGIAKIIEENQSKITDDPEIERLLEEVEKLSSQEVENLLSIQGSVSEDYEKT</sequence>
<dbReference type="CDD" id="cd00833">
    <property type="entry name" value="PKS"/>
    <property type="match status" value="1"/>
</dbReference>
<evidence type="ECO:0000256" key="16">
    <source>
        <dbReference type="ARBA" id="ARBA00066974"/>
    </source>
</evidence>
<dbReference type="GO" id="GO:0004312">
    <property type="term" value="F:fatty acid synthase activity"/>
    <property type="evidence" value="ECO:0007669"/>
    <property type="project" value="TreeGrafter"/>
</dbReference>
<keyword evidence="8" id="KW-0560">Oxidoreductase</keyword>
<keyword evidence="4" id="KW-0597">Phosphoprotein</keyword>
<comment type="cofactor">
    <cofactor evidence="1">
        <name>NADP(+)</name>
        <dbReference type="ChEBI" id="CHEBI:58349"/>
    </cofactor>
</comment>
<evidence type="ECO:0000256" key="17">
    <source>
        <dbReference type="ARBA" id="ARBA00073623"/>
    </source>
</evidence>
<gene>
    <name evidence="23" type="ORF">WN50_13390</name>
</gene>
<keyword evidence="7" id="KW-0521">NADP</keyword>
<dbReference type="SUPFAM" id="SSF53901">
    <property type="entry name" value="Thiolase-like"/>
    <property type="match status" value="1"/>
</dbReference>
<evidence type="ECO:0000256" key="6">
    <source>
        <dbReference type="ARBA" id="ARBA00022832"/>
    </source>
</evidence>
<comment type="function">
    <text evidence="15">Part of the PpsABCDE complex involved in the biosynthesis of the lipid core common to phthiocerols and phenolphthiocerols by successive additions of malonyl-CoA or methylmalonyl-CoA extender units. PpsA can accept as substrate the activated forms of either icosanoyl (C20), docosanoyl (C22) or lignoceroyl (C24) groups from FadD26, or a (4-hydroxyphenyl)-C17 or (4-hydroxyphenyl)-C19 fatty acyl from FadD29. PpsA initiates the biosynthesis and extends its substrate using a malonyl-CoA extender unit. The PpsB and PpsC proteins add the second and third malonyl-CoA extender units. PpsD adds an (R)-methylmalonyl unit and PpsE adds a second (R)-methylmalonyl unit. The incorporation of the methylmalonyl units results in formation of two branched methyl groups in the elongated product.</text>
</comment>
<evidence type="ECO:0000256" key="14">
    <source>
        <dbReference type="ARBA" id="ARBA00052745"/>
    </source>
</evidence>
<dbReference type="InterPro" id="IPR014043">
    <property type="entry name" value="Acyl_transferase_dom"/>
</dbReference>
<evidence type="ECO:0000256" key="15">
    <source>
        <dbReference type="ARBA" id="ARBA00058455"/>
    </source>
</evidence>
<dbReference type="SUPFAM" id="SSF47336">
    <property type="entry name" value="ACP-like"/>
    <property type="match status" value="1"/>
</dbReference>
<evidence type="ECO:0000256" key="5">
    <source>
        <dbReference type="ARBA" id="ARBA00022679"/>
    </source>
</evidence>
<feature type="domain" description="Carrier" evidence="21">
    <location>
        <begin position="1460"/>
        <end position="1536"/>
    </location>
</feature>
<dbReference type="Gene3D" id="3.30.70.250">
    <property type="entry name" value="Malonyl-CoA ACP transacylase, ACP-binding"/>
    <property type="match status" value="1"/>
</dbReference>
<dbReference type="Pfam" id="PF08659">
    <property type="entry name" value="KR"/>
    <property type="match status" value="1"/>
</dbReference>
<dbReference type="GO" id="GO:0006633">
    <property type="term" value="P:fatty acid biosynthetic process"/>
    <property type="evidence" value="ECO:0007669"/>
    <property type="project" value="InterPro"/>
</dbReference>
<dbReference type="InterPro" id="IPR049490">
    <property type="entry name" value="C883_1060-like_KR_N"/>
</dbReference>
<dbReference type="Pfam" id="PF21394">
    <property type="entry name" value="Beta-ketacyl_N"/>
    <property type="match status" value="1"/>
</dbReference>
<dbReference type="InterPro" id="IPR036736">
    <property type="entry name" value="ACP-like_sf"/>
</dbReference>
<dbReference type="GO" id="GO:0005886">
    <property type="term" value="C:plasma membrane"/>
    <property type="evidence" value="ECO:0007669"/>
    <property type="project" value="TreeGrafter"/>
</dbReference>
<dbReference type="EC" id="2.3.1.292" evidence="16"/>
<evidence type="ECO:0000256" key="20">
    <source>
        <dbReference type="ARBA" id="ARBA00084020"/>
    </source>
</evidence>
<dbReference type="PANTHER" id="PTHR43775">
    <property type="entry name" value="FATTY ACID SYNTHASE"/>
    <property type="match status" value="1"/>
</dbReference>
<evidence type="ECO:0000256" key="9">
    <source>
        <dbReference type="ARBA" id="ARBA00023098"/>
    </source>
</evidence>
<evidence type="ECO:0000256" key="10">
    <source>
        <dbReference type="ARBA" id="ARBA00023268"/>
    </source>
</evidence>
<evidence type="ECO:0000256" key="11">
    <source>
        <dbReference type="ARBA" id="ARBA00050973"/>
    </source>
</evidence>
<dbReference type="InterPro" id="IPR016036">
    <property type="entry name" value="Malonyl_transacylase_ACP-bd"/>
</dbReference>
<dbReference type="InterPro" id="IPR009081">
    <property type="entry name" value="PP-bd_ACP"/>
</dbReference>
<dbReference type="SUPFAM" id="SSF55048">
    <property type="entry name" value="Probable ACP-binding domain of malonyl-CoA ACP transacylase"/>
    <property type="match status" value="1"/>
</dbReference>
<dbReference type="InterPro" id="IPR057326">
    <property type="entry name" value="KR_dom"/>
</dbReference>
<dbReference type="GO" id="GO:0004315">
    <property type="term" value="F:3-oxoacyl-[acyl-carrier-protein] synthase activity"/>
    <property type="evidence" value="ECO:0007669"/>
    <property type="project" value="InterPro"/>
</dbReference>
<dbReference type="GO" id="GO:0071770">
    <property type="term" value="P:DIM/DIP cell wall layer assembly"/>
    <property type="evidence" value="ECO:0007669"/>
    <property type="project" value="TreeGrafter"/>
</dbReference>
<dbReference type="InterPro" id="IPR016035">
    <property type="entry name" value="Acyl_Trfase/lysoPLipase"/>
</dbReference>
<dbReference type="InterPro" id="IPR050091">
    <property type="entry name" value="PKS_NRPS_Biosynth_Enz"/>
</dbReference>
<dbReference type="SMART" id="SM00822">
    <property type="entry name" value="PKS_KR"/>
    <property type="match status" value="1"/>
</dbReference>
<dbReference type="GO" id="GO:0034081">
    <property type="term" value="C:polyketide synthase complex"/>
    <property type="evidence" value="ECO:0007669"/>
    <property type="project" value="UniProtKB-ARBA"/>
</dbReference>
<dbReference type="Gene3D" id="3.30.70.3290">
    <property type="match status" value="1"/>
</dbReference>
<dbReference type="InterPro" id="IPR001227">
    <property type="entry name" value="Ac_transferase_dom_sf"/>
</dbReference>
<dbReference type="Pfam" id="PF00109">
    <property type="entry name" value="ketoacyl-synt"/>
    <property type="match status" value="1"/>
</dbReference>
<evidence type="ECO:0000256" key="7">
    <source>
        <dbReference type="ARBA" id="ARBA00022857"/>
    </source>
</evidence>
<dbReference type="RefSeq" id="WP_046279051.1">
    <property type="nucleotide sequence ID" value="NZ_LATL02000105.1"/>
</dbReference>
<keyword evidence="5" id="KW-0808">Transferase</keyword>
<dbReference type="PROSITE" id="PS50075">
    <property type="entry name" value="CARRIER"/>
    <property type="match status" value="1"/>
</dbReference>
<dbReference type="InterPro" id="IPR014031">
    <property type="entry name" value="Ketoacyl_synth_C"/>
</dbReference>
<name>A0A0F5YFU1_9CYAN</name>
<comment type="cofactor">
    <cofactor evidence="2">
        <name>pantetheine 4'-phosphate</name>
        <dbReference type="ChEBI" id="CHEBI:47942"/>
    </cofactor>
</comment>
<dbReference type="PROSITE" id="PS00606">
    <property type="entry name" value="KS3_1"/>
    <property type="match status" value="1"/>
</dbReference>
<evidence type="ECO:0000256" key="12">
    <source>
        <dbReference type="ARBA" id="ARBA00051971"/>
    </source>
</evidence>
<keyword evidence="6" id="KW-0276">Fatty acid metabolism</keyword>
<keyword evidence="3" id="KW-0596">Phosphopantetheine</keyword>
<dbReference type="Pfam" id="PF00550">
    <property type="entry name" value="PP-binding"/>
    <property type="match status" value="1"/>
</dbReference>
<evidence type="ECO:0000256" key="8">
    <source>
        <dbReference type="ARBA" id="ARBA00023002"/>
    </source>
</evidence>
<proteinExistence type="predicted"/>
<evidence type="ECO:0000256" key="2">
    <source>
        <dbReference type="ARBA" id="ARBA00001957"/>
    </source>
</evidence>
<comment type="catalytic activity">
    <reaction evidence="12">
        <text>19-(4-hydroxyphenyl)nonadecanoyl-[(phenol)carboxyphthiodiolenone synthase] + 2 (S)-methylmalonyl-CoA + 3 malonyl-CoA + 5 NADPH + 10 H(+) = C37-(phenol)carboxyphthiodiolenone-[(phenol)carboxyphthiodiolenone synthase] + 5 CO2 + 5 NADP(+) + 5 CoA + 2 H2O</text>
        <dbReference type="Rhea" id="RHEA:57760"/>
        <dbReference type="Rhea" id="RHEA-COMP:14273"/>
        <dbReference type="Rhea" id="RHEA-COMP:14990"/>
        <dbReference type="ChEBI" id="CHEBI:15377"/>
        <dbReference type="ChEBI" id="CHEBI:15378"/>
        <dbReference type="ChEBI" id="CHEBI:16526"/>
        <dbReference type="ChEBI" id="CHEBI:57287"/>
        <dbReference type="ChEBI" id="CHEBI:57327"/>
        <dbReference type="ChEBI" id="CHEBI:57384"/>
        <dbReference type="ChEBI" id="CHEBI:57783"/>
        <dbReference type="ChEBI" id="CHEBI:58349"/>
        <dbReference type="ChEBI" id="CHEBI:133301"/>
        <dbReference type="ChEBI" id="CHEBI:142260"/>
        <dbReference type="EC" id="2.3.1.292"/>
    </reaction>
</comment>
<dbReference type="Pfam" id="PF02801">
    <property type="entry name" value="Ketoacyl-synt_C"/>
    <property type="match status" value="1"/>
</dbReference>
<dbReference type="InterPro" id="IPR006162">
    <property type="entry name" value="Ppantetheine_attach_site"/>
</dbReference>
<comment type="caution">
    <text evidence="23">The sequence shown here is derived from an EMBL/GenBank/DDBJ whole genome shotgun (WGS) entry which is preliminary data.</text>
</comment>
<dbReference type="FunFam" id="1.10.1200.10:FF:000005">
    <property type="entry name" value="Nonribosomal peptide synthetase 1"/>
    <property type="match status" value="1"/>
</dbReference>
<dbReference type="Pfam" id="PF00698">
    <property type="entry name" value="Acyl_transf_1"/>
    <property type="match status" value="1"/>
</dbReference>
<dbReference type="EMBL" id="LATL02000105">
    <property type="protein sequence ID" value="KKD37618.1"/>
    <property type="molecule type" value="Genomic_DNA"/>
</dbReference>
<dbReference type="GO" id="GO:0016491">
    <property type="term" value="F:oxidoreductase activity"/>
    <property type="evidence" value="ECO:0007669"/>
    <property type="project" value="UniProtKB-KW"/>
</dbReference>
<reference evidence="23 24" key="1">
    <citation type="submission" date="2015-06" db="EMBL/GenBank/DDBJ databases">
        <title>Draft genome assembly of filamentous brackish cyanobacterium Limnoraphis robusta strain CS-951.</title>
        <authorList>
            <person name="Willis A."/>
            <person name="Parks M."/>
            <person name="Burford M.A."/>
        </authorList>
    </citation>
    <scope>NUCLEOTIDE SEQUENCE [LARGE SCALE GENOMIC DNA]</scope>
    <source>
        <strain evidence="23 24">CS-951</strain>
    </source>
</reference>
<protein>
    <recommendedName>
        <fullName evidence="17">Phenolphthiocerol/phthiocerol polyketide synthase subunit E</fullName>
        <ecNumber evidence="16">2.3.1.292</ecNumber>
    </recommendedName>
    <alternativeName>
        <fullName evidence="19">(Phenol)carboxyphthiodiolenone synthase subunit E</fullName>
    </alternativeName>
    <alternativeName>
        <fullName evidence="20">Beta-ketoacyl-acyl-carrier-protein synthase I</fullName>
    </alternativeName>
    <alternativeName>
        <fullName evidence="18">Phthiocerol synthesis polyketide synthase type I PpsE</fullName>
    </alternativeName>
</protein>
<evidence type="ECO:0000256" key="3">
    <source>
        <dbReference type="ARBA" id="ARBA00022450"/>
    </source>
</evidence>
<dbReference type="InterPro" id="IPR018201">
    <property type="entry name" value="Ketoacyl_synth_AS"/>
</dbReference>
<evidence type="ECO:0000256" key="4">
    <source>
        <dbReference type="ARBA" id="ARBA00022553"/>
    </source>
</evidence>
<dbReference type="Proteomes" id="UP000033607">
    <property type="component" value="Unassembled WGS sequence"/>
</dbReference>
<dbReference type="SMART" id="SM00825">
    <property type="entry name" value="PKS_KS"/>
    <property type="match status" value="1"/>
</dbReference>
<dbReference type="Gene3D" id="3.40.50.720">
    <property type="entry name" value="NAD(P)-binding Rossmann-like Domain"/>
    <property type="match status" value="1"/>
</dbReference>
<keyword evidence="10" id="KW-0511">Multifunctional enzyme</keyword>
<dbReference type="Pfam" id="PF22621">
    <property type="entry name" value="CurL-like_PKS_C"/>
    <property type="match status" value="1"/>
</dbReference>
<dbReference type="SMART" id="SM00827">
    <property type="entry name" value="PKS_AT"/>
    <property type="match status" value="1"/>
</dbReference>
<dbReference type="CDD" id="cd08953">
    <property type="entry name" value="KR_2_SDR_x"/>
    <property type="match status" value="1"/>
</dbReference>
<dbReference type="SUPFAM" id="SSF52151">
    <property type="entry name" value="FabD/lysophospholipase-like"/>
    <property type="match status" value="1"/>
</dbReference>
<dbReference type="PROSITE" id="PS52004">
    <property type="entry name" value="KS3_2"/>
    <property type="match status" value="1"/>
</dbReference>
<dbReference type="OrthoDB" id="499075at2"/>
<dbReference type="PATRIC" id="fig|1637645.4.peg.2191"/>
<evidence type="ECO:0000259" key="21">
    <source>
        <dbReference type="PROSITE" id="PS50075"/>
    </source>
</evidence>
<dbReference type="Gene3D" id="3.40.47.10">
    <property type="match status" value="1"/>
</dbReference>
<feature type="domain" description="Ketosynthase family 3 (KS3)" evidence="22">
    <location>
        <begin position="29"/>
        <end position="453"/>
    </location>
</feature>
<comment type="catalytic activity">
    <reaction evidence="14">
        <text>icosanoyl-[(phenol)carboxyphthiodiolenone synthase] + 2 (S)-methylmalonyl-CoA + 3 malonyl-CoA + 5 NADPH + 10 H(+) = C32-carboxyphthiodiolenone-[(phenol)carboxyphthiodiolenone synthase] + 5 CO2 + 5 NADP(+) + 5 CoA + 2 H2O</text>
        <dbReference type="Rhea" id="RHEA:57748"/>
        <dbReference type="Rhea" id="RHEA-COMP:14985"/>
        <dbReference type="Rhea" id="RHEA-COMP:14986"/>
        <dbReference type="ChEBI" id="CHEBI:15377"/>
        <dbReference type="ChEBI" id="CHEBI:15378"/>
        <dbReference type="ChEBI" id="CHEBI:16526"/>
        <dbReference type="ChEBI" id="CHEBI:57287"/>
        <dbReference type="ChEBI" id="CHEBI:57327"/>
        <dbReference type="ChEBI" id="CHEBI:57384"/>
        <dbReference type="ChEBI" id="CHEBI:57783"/>
        <dbReference type="ChEBI" id="CHEBI:58349"/>
        <dbReference type="ChEBI" id="CHEBI:87848"/>
        <dbReference type="ChEBI" id="CHEBI:142236"/>
        <dbReference type="EC" id="2.3.1.292"/>
    </reaction>
</comment>
<evidence type="ECO:0000256" key="1">
    <source>
        <dbReference type="ARBA" id="ARBA00001937"/>
    </source>
</evidence>
<dbReference type="PANTHER" id="PTHR43775:SF51">
    <property type="entry name" value="INACTIVE PHENOLPHTHIOCEROL SYNTHESIS POLYKETIDE SYNTHASE TYPE I PKS1-RELATED"/>
    <property type="match status" value="1"/>
</dbReference>
<dbReference type="InterPro" id="IPR036291">
    <property type="entry name" value="NAD(P)-bd_dom_sf"/>
</dbReference>
<dbReference type="InterPro" id="IPR013968">
    <property type="entry name" value="PKS_KR"/>
</dbReference>
<evidence type="ECO:0000313" key="23">
    <source>
        <dbReference type="EMBL" id="KKD37618.1"/>
    </source>
</evidence>
<keyword evidence="9" id="KW-0443">Lipid metabolism</keyword>
<dbReference type="FunFam" id="3.40.47.10:FF:000042">
    <property type="entry name" value="Polyketide synthase Pks13"/>
    <property type="match status" value="1"/>
</dbReference>
<evidence type="ECO:0000259" key="22">
    <source>
        <dbReference type="PROSITE" id="PS52004"/>
    </source>
</evidence>
<dbReference type="InterPro" id="IPR016039">
    <property type="entry name" value="Thiolase-like"/>
</dbReference>